<evidence type="ECO:0000313" key="8">
    <source>
        <dbReference type="Proteomes" id="UP001149813"/>
    </source>
</evidence>
<dbReference type="Pfam" id="PF08637">
    <property type="entry name" value="NCA2"/>
    <property type="match status" value="1"/>
</dbReference>
<keyword evidence="8" id="KW-1185">Reference proteome</keyword>
<dbReference type="Proteomes" id="UP001149813">
    <property type="component" value="Unassembled WGS sequence"/>
</dbReference>
<organism evidence="7 8">
    <name type="scientific">Coemansia erecta</name>
    <dbReference type="NCBI Taxonomy" id="147472"/>
    <lineage>
        <taxon>Eukaryota</taxon>
        <taxon>Fungi</taxon>
        <taxon>Fungi incertae sedis</taxon>
        <taxon>Zoopagomycota</taxon>
        <taxon>Kickxellomycotina</taxon>
        <taxon>Kickxellomycetes</taxon>
        <taxon>Kickxellales</taxon>
        <taxon>Kickxellaceae</taxon>
        <taxon>Coemansia</taxon>
    </lineage>
</organism>
<evidence type="ECO:0000256" key="3">
    <source>
        <dbReference type="ARBA" id="ARBA00022989"/>
    </source>
</evidence>
<comment type="caution">
    <text evidence="7">The sequence shown here is derived from an EMBL/GenBank/DDBJ whole genome shotgun (WGS) entry which is preliminary data.</text>
</comment>
<keyword evidence="2 6" id="KW-0812">Transmembrane</keyword>
<evidence type="ECO:0000256" key="1">
    <source>
        <dbReference type="ARBA" id="ARBA00004225"/>
    </source>
</evidence>
<comment type="subcellular location">
    <subcellularLocation>
        <location evidence="1">Mitochondrion membrane</location>
        <topology evidence="1">Multi-pass membrane protein</topology>
    </subcellularLocation>
</comment>
<dbReference type="SUPFAM" id="SSF53649">
    <property type="entry name" value="Alkaline phosphatase-like"/>
    <property type="match status" value="1"/>
</dbReference>
<dbReference type="GO" id="GO:0005741">
    <property type="term" value="C:mitochondrial outer membrane"/>
    <property type="evidence" value="ECO:0007669"/>
    <property type="project" value="TreeGrafter"/>
</dbReference>
<dbReference type="InterPro" id="IPR013946">
    <property type="entry name" value="NCA2-like"/>
</dbReference>
<accession>A0A9W7Y7G8</accession>
<dbReference type="EMBL" id="JANBOJ010000020">
    <property type="protein sequence ID" value="KAJ1724815.1"/>
    <property type="molecule type" value="Genomic_DNA"/>
</dbReference>
<reference evidence="7" key="1">
    <citation type="submission" date="2022-07" db="EMBL/GenBank/DDBJ databases">
        <title>Phylogenomic reconstructions and comparative analyses of Kickxellomycotina fungi.</title>
        <authorList>
            <person name="Reynolds N.K."/>
            <person name="Stajich J.E."/>
            <person name="Barry K."/>
            <person name="Grigoriev I.V."/>
            <person name="Crous P."/>
            <person name="Smith M.E."/>
        </authorList>
    </citation>
    <scope>NUCLEOTIDE SEQUENCE</scope>
    <source>
        <strain evidence="7">NBRC 32514</strain>
    </source>
</reference>
<dbReference type="OrthoDB" id="413313at2759"/>
<name>A0A9W7Y7G8_9FUNG</name>
<dbReference type="InterPro" id="IPR017850">
    <property type="entry name" value="Alkaline_phosphatase_core_sf"/>
</dbReference>
<evidence type="ECO:0000256" key="4">
    <source>
        <dbReference type="ARBA" id="ARBA00023128"/>
    </source>
</evidence>
<keyword evidence="5 6" id="KW-0472">Membrane</keyword>
<keyword evidence="3 6" id="KW-1133">Transmembrane helix</keyword>
<feature type="transmembrane region" description="Helical" evidence="6">
    <location>
        <begin position="467"/>
        <end position="485"/>
    </location>
</feature>
<dbReference type="PANTHER" id="PTHR28234:SF1">
    <property type="entry name" value="NUCLEAR CONTROL OF ATPASE PROTEIN 2"/>
    <property type="match status" value="1"/>
</dbReference>
<keyword evidence="4" id="KW-0496">Mitochondrion</keyword>
<evidence type="ECO:0000313" key="7">
    <source>
        <dbReference type="EMBL" id="KAJ1724815.1"/>
    </source>
</evidence>
<proteinExistence type="predicted"/>
<protein>
    <recommendedName>
        <fullName evidence="9">DUF229-domain-containing protein</fullName>
    </recommendedName>
</protein>
<dbReference type="AlphaFoldDB" id="A0A9W7Y7G8"/>
<evidence type="ECO:0000256" key="5">
    <source>
        <dbReference type="ARBA" id="ARBA00023136"/>
    </source>
</evidence>
<feature type="transmembrane region" description="Helical" evidence="6">
    <location>
        <begin position="497"/>
        <end position="520"/>
    </location>
</feature>
<feature type="transmembrane region" description="Helical" evidence="6">
    <location>
        <begin position="527"/>
        <end position="545"/>
    </location>
</feature>
<dbReference type="Pfam" id="PF02995">
    <property type="entry name" value="DUF229"/>
    <property type="match status" value="1"/>
</dbReference>
<evidence type="ECO:0008006" key="9">
    <source>
        <dbReference type="Google" id="ProtNLM"/>
    </source>
</evidence>
<gene>
    <name evidence="7" type="ORF">LPJ53_000951</name>
</gene>
<feature type="transmembrane region" description="Helical" evidence="6">
    <location>
        <begin position="557"/>
        <end position="579"/>
    </location>
</feature>
<evidence type="ECO:0000256" key="6">
    <source>
        <dbReference type="SAM" id="Phobius"/>
    </source>
</evidence>
<feature type="transmembrane region" description="Helical" evidence="6">
    <location>
        <begin position="586"/>
        <end position="608"/>
    </location>
</feature>
<dbReference type="Gene3D" id="3.40.720.10">
    <property type="entry name" value="Alkaline Phosphatase, subunit A"/>
    <property type="match status" value="1"/>
</dbReference>
<dbReference type="PANTHER" id="PTHR28234">
    <property type="entry name" value="NUCLEAR CONTROL OF ATPASE PROTEIN 2"/>
    <property type="match status" value="1"/>
</dbReference>
<evidence type="ECO:0000256" key="2">
    <source>
        <dbReference type="ARBA" id="ARBA00022692"/>
    </source>
</evidence>
<sequence>MSLTQREIRFKISKLVDAQNTIAAMIGMLSQVPVNDGLSPERSLPTVEVVVAQIADILRSMDGGESIPDIAILTPQTGTLDATQLASKLAEKIQTISARFTHRLHRYRRPSLVERSWIPAIVFTIGARYLTSYIAGHQDDFKEWLRDGAVTLQNYISQYILEPLRSAYETIRYGKHTYTVVTDESLLSDFRSLEDMVVGFARRFGSVDAADVRRRVEAGDLTDVMSVYAREMQQPFKNAVFGDLVEAMLIQVQKVKVDVGQTMAALDKLLKSNELNFLLLSTVPATLSLYAAGRWAFSKVSWWVGGGSRFTVSSIRVVVRDIDRLLNARDGRSLEGDNSKTDAITQGQLICYTHYLRHHAQLLPNAGSSGRIRAAAGWVYTLPHTRSMFLQDIRDIESASFTSAQKRNVLEQQDRMSAIVYSEQSSDTLSLAMGTDMEHVKLFDDASTSYSTKQWRRYIAVYHIPKPILIIVLAIVSTISYLMSLQGGSLVYINEHLSIIGVELVVSVLSLTVVTVMLYASRMRQGTRRGTVLLIASICAALYTYDHGERFEHHGFYNILVFLAIFVPLNLAIAVFYMLWCKIDNFLAYFAVAVAVGGISTGMTLVHYRRVFDIGLFGRFEYIPGECQWVGRNIPYVDLLPAGTQNFWAGSSRCKSEPLDIAASISADGVLSVDCGKHGSKDVYVDILPETRKWPLRYKDMWHTYNHLVLKKTIRLPYTANTSFVLDSATQAMVVRCGSSSRIVTRVSPSYHSLPDYVPPSDSDTRTSQPSIGPTVTPAVFDAVDSLQAERKRPNVIFLMIDAVSRRQFFRRLPKTANVMRTLERPGNHRILELFRYHSVGFSTDNNTRAMYTGDVLPVRRNPLPIWAYYRDRGYVTARVETGCDDWTKEYVGRNFDSQHFSVGNRSLDYELTSPFCLPEYFPETGNPFGNFKGPYSMVARCLYGRYVHEWAFDYLTQLRREFRSTDGSGAGGQDYQRKPYMISATFLEGHEGTGEVLSTLDDALSDFILSMRDSGELEDTVLMVGADHGLHMGLNFAFLQNGRIEHQNPFMALSIPEWLYRFAEEYQNEYGAEKISPFEANAQRLTTPLETHYTFRALADWPRFDVESWRRSLFAAQRAGRTCGEAQIGANFCMCK</sequence>
<dbReference type="InterPro" id="IPR004245">
    <property type="entry name" value="DUF229"/>
</dbReference>